<evidence type="ECO:0000256" key="3">
    <source>
        <dbReference type="ARBA" id="ARBA00022692"/>
    </source>
</evidence>
<keyword evidence="9" id="KW-1185">Reference proteome</keyword>
<dbReference type="GO" id="GO:0005886">
    <property type="term" value="C:plasma membrane"/>
    <property type="evidence" value="ECO:0007669"/>
    <property type="project" value="UniProtKB-SubCell"/>
</dbReference>
<evidence type="ECO:0000313" key="8">
    <source>
        <dbReference type="EMBL" id="KAG5496223.1"/>
    </source>
</evidence>
<evidence type="ECO:0000256" key="5">
    <source>
        <dbReference type="ARBA" id="ARBA00023136"/>
    </source>
</evidence>
<feature type="transmembrane region" description="Helical" evidence="7">
    <location>
        <begin position="433"/>
        <end position="451"/>
    </location>
</feature>
<evidence type="ECO:0000256" key="1">
    <source>
        <dbReference type="ARBA" id="ARBA00004651"/>
    </source>
</evidence>
<feature type="transmembrane region" description="Helical" evidence="7">
    <location>
        <begin position="458"/>
        <end position="474"/>
    </location>
</feature>
<accession>A0A836LDM5</accession>
<sequence>MSAHSHRSIQGTVPDIAAVDSKKSAMRGNLRPPDSVSGTPPATQAVPEPRRNTVVPPLVNDAHSMPPTKKDAATLSPARAQTRSVGREGYSGSTLKNYAAERPSSQYPAVPEKLFVSFADAAEGKLHSSETQSPTLPVREHSVIVTEGKRYCPVVNELPGNQSFYPFSPFKPITTAPWKGAAVDESHVPEVSHGYDGNQNLSLAAPQVRSQGFAGITERGIFEAPRGGLKRVLCGHIEEEQPRDGNDPINSFTFFVGANDADERPSSIPDKCTVSSPLAVCPASSSAANAPYGAPPLQRISSSLGGGDFAGVGPDRVRGDLVTGETAKLVHALWRSSARQLSDSRPPSRNGDYRSGNLSPLAPPSAGLCTGGHPGMSPNASLAFDEEKAADHFRSLPMHHALSCSSRENLEDDTVSLIAVWESLKSEALMRNILFGFRVTAFAVLPTFLLVEHPRTRDWFVSGSLLPILAGLFVRPSLGASIAMAVIAFQTVAVFMTWGIIMNAVGARNNLSGWWCGAIFGCAFFSLFGDLPAKRLMMMFVIIIMQTEHSPGGETLTFVGKYAANVVIAAFFTVLAASLPYPTLSYKQADESLLNLHKLHSAGVGNAMKSFWAPVSMDAKMALKQIPFVKINALTTNVRTAINFATYEPFELNLNNILRNERLVFLQRIKMHLYAMSAASANRLENVHWLHRSQIQQDIREFEKRVQTPAMNLADEVMRLLVQIGRYLDPNELCAKVSFADMAEKTQILSDLIERQQLEMLLMRNLSEEETNACLGLLGFHYSLIDIAVELQRFENRMKTFDPSHYPSVWRRAFNFFFYDRWCDFWSELPKRLAMSTPYNIRLLKDTIRYTGGFAVACAFTLNYDRENVYYFGMTILIRLAQQTASETLAIGIHRICGLCIGVSLSYFTASQVHNLAGITALTMAWVFVSMCFSLHPVYGCGAQYVAVTSVAGLRLATSPSLLLARLIDNVFAFISYYLICTFVFPVDPIRVLWNMRTKCFIRINDLAQIIVSLGCAPITQEGRETDFLVAKARALVKEQQALLKQYGDWVPKCATEPTIRGGDYPTAACASLRLCLGEVMSLEEALVSSMERLHRLREQPPGIILRDMMELTRPFLLDAGKLIRHFCQCMIDATEQWRTWSMEESLHTIWKTVLACRSLHHVTGNIQRNFYAAALQVDHADRQALNMYVNASIVEEALSKGLDSAALLDTKDEDLVKRLLATSIQISKDKVISRDDIQAFNALVIVFELLFKSLSELLPPIIQIYEYEKSRHV</sequence>
<dbReference type="KEGG" id="phet:94288626"/>
<feature type="transmembrane region" description="Helical" evidence="7">
    <location>
        <begin position="480"/>
        <end position="501"/>
    </location>
</feature>
<evidence type="ECO:0000256" key="4">
    <source>
        <dbReference type="ARBA" id="ARBA00022989"/>
    </source>
</evidence>
<dbReference type="RefSeq" id="XP_067754706.1">
    <property type="nucleotide sequence ID" value="XM_067898549.1"/>
</dbReference>
<dbReference type="Proteomes" id="UP000674318">
    <property type="component" value="Chromosome 32"/>
</dbReference>
<comment type="caution">
    <text evidence="8">The sequence shown here is derived from an EMBL/GenBank/DDBJ whole genome shotgun (WGS) entry which is preliminary data.</text>
</comment>
<dbReference type="PANTHER" id="PTHR30509:SF9">
    <property type="entry name" value="MULTIDRUG RESISTANCE PROTEIN MDTO"/>
    <property type="match status" value="1"/>
</dbReference>
<dbReference type="EMBL" id="JAFJZO010000032">
    <property type="protein sequence ID" value="KAG5496223.1"/>
    <property type="molecule type" value="Genomic_DNA"/>
</dbReference>
<name>A0A836LDM5_9TRYP</name>
<proteinExistence type="predicted"/>
<feature type="transmembrane region" description="Helical" evidence="7">
    <location>
        <begin position="971"/>
        <end position="994"/>
    </location>
</feature>
<organism evidence="8 9">
    <name type="scientific">Porcisia hertigi</name>
    <dbReference type="NCBI Taxonomy" id="2761500"/>
    <lineage>
        <taxon>Eukaryota</taxon>
        <taxon>Discoba</taxon>
        <taxon>Euglenozoa</taxon>
        <taxon>Kinetoplastea</taxon>
        <taxon>Metakinetoplastina</taxon>
        <taxon>Trypanosomatida</taxon>
        <taxon>Trypanosomatidae</taxon>
        <taxon>Leishmaniinae</taxon>
        <taxon>Porcisia</taxon>
    </lineage>
</organism>
<keyword evidence="2" id="KW-1003">Cell membrane</keyword>
<feature type="transmembrane region" description="Helical" evidence="7">
    <location>
        <begin position="945"/>
        <end position="965"/>
    </location>
</feature>
<comment type="subcellular location">
    <subcellularLocation>
        <location evidence="1">Cell membrane</location>
        <topology evidence="1">Multi-pass membrane protein</topology>
    </subcellularLocation>
</comment>
<keyword evidence="4 7" id="KW-1133">Transmembrane helix</keyword>
<feature type="region of interest" description="Disordered" evidence="6">
    <location>
        <begin position="1"/>
        <end position="91"/>
    </location>
</feature>
<keyword evidence="5 7" id="KW-0472">Membrane</keyword>
<keyword evidence="3 7" id="KW-0812">Transmembrane</keyword>
<feature type="transmembrane region" description="Helical" evidence="7">
    <location>
        <begin position="916"/>
        <end position="933"/>
    </location>
</feature>
<evidence type="ECO:0000313" key="9">
    <source>
        <dbReference type="Proteomes" id="UP000674318"/>
    </source>
</evidence>
<protein>
    <submittedName>
        <fullName evidence="8">Uncharacterized protein</fullName>
    </submittedName>
</protein>
<dbReference type="OrthoDB" id="260652at2759"/>
<dbReference type="AlphaFoldDB" id="A0A836LDM5"/>
<feature type="transmembrane region" description="Helical" evidence="7">
    <location>
        <begin position="513"/>
        <end position="529"/>
    </location>
</feature>
<feature type="region of interest" description="Disordered" evidence="6">
    <location>
        <begin position="338"/>
        <end position="357"/>
    </location>
</feature>
<dbReference type="GeneID" id="94288626"/>
<evidence type="ECO:0000256" key="2">
    <source>
        <dbReference type="ARBA" id="ARBA00022475"/>
    </source>
</evidence>
<evidence type="ECO:0000256" key="6">
    <source>
        <dbReference type="SAM" id="MobiDB-lite"/>
    </source>
</evidence>
<reference evidence="8 9" key="1">
    <citation type="submission" date="2021-02" db="EMBL/GenBank/DDBJ databases">
        <title>Porcisia hertigi Genome sequencing and assembly.</title>
        <authorList>
            <person name="Almutairi H."/>
            <person name="Gatherer D."/>
        </authorList>
    </citation>
    <scope>NUCLEOTIDE SEQUENCE [LARGE SCALE GENOMIC DNA]</scope>
    <source>
        <strain evidence="8 9">C119</strain>
    </source>
</reference>
<gene>
    <name evidence="8" type="ORF">JKF63_02524</name>
</gene>
<feature type="compositionally biased region" description="Polar residues" evidence="6">
    <location>
        <begin position="338"/>
        <end position="347"/>
    </location>
</feature>
<dbReference type="PANTHER" id="PTHR30509">
    <property type="entry name" value="P-HYDROXYBENZOIC ACID EFFLUX PUMP SUBUNIT-RELATED"/>
    <property type="match status" value="1"/>
</dbReference>
<evidence type="ECO:0000256" key="7">
    <source>
        <dbReference type="SAM" id="Phobius"/>
    </source>
</evidence>